<keyword evidence="13 20" id="KW-1133">Transmembrane helix</keyword>
<dbReference type="PROSITE" id="PS00107">
    <property type="entry name" value="PROTEIN_KINASE_ATP"/>
    <property type="match status" value="1"/>
</dbReference>
<keyword evidence="5" id="KW-0433">Leucine-rich repeat</keyword>
<evidence type="ECO:0000256" key="5">
    <source>
        <dbReference type="ARBA" id="ARBA00022614"/>
    </source>
</evidence>
<dbReference type="Pfam" id="PF07714">
    <property type="entry name" value="PK_Tyr_Ser-Thr"/>
    <property type="match status" value="1"/>
</dbReference>
<evidence type="ECO:0000256" key="2">
    <source>
        <dbReference type="ARBA" id="ARBA00008684"/>
    </source>
</evidence>
<evidence type="ECO:0000256" key="20">
    <source>
        <dbReference type="SAM" id="Phobius"/>
    </source>
</evidence>
<dbReference type="Gene3D" id="1.10.510.10">
    <property type="entry name" value="Transferase(Phosphotransferase) domain 1"/>
    <property type="match status" value="1"/>
</dbReference>
<protein>
    <recommendedName>
        <fullName evidence="3">non-specific serine/threonine protein kinase</fullName>
        <ecNumber evidence="3">2.7.11.1</ecNumber>
    </recommendedName>
</protein>
<dbReference type="InterPro" id="IPR017441">
    <property type="entry name" value="Protein_kinase_ATP_BS"/>
</dbReference>
<dbReference type="PANTHER" id="PTHR48006:SF102">
    <property type="entry name" value="LEUCINE-RICH REPEAT-CONTAINING PROTEIN DDB_G0281931-RELATED"/>
    <property type="match status" value="1"/>
</dbReference>
<evidence type="ECO:0000256" key="1">
    <source>
        <dbReference type="ARBA" id="ARBA00004479"/>
    </source>
</evidence>
<dbReference type="InterPro" id="IPR001245">
    <property type="entry name" value="Ser-Thr/Tyr_kinase_cat_dom"/>
</dbReference>
<evidence type="ECO:0000256" key="19">
    <source>
        <dbReference type="PROSITE-ProRule" id="PRU10141"/>
    </source>
</evidence>
<dbReference type="InterPro" id="IPR032675">
    <property type="entry name" value="LRR_dom_sf"/>
</dbReference>
<accession>A0A5B6UMS4</accession>
<feature type="transmembrane region" description="Helical" evidence="20">
    <location>
        <begin position="260"/>
        <end position="280"/>
    </location>
</feature>
<dbReference type="GO" id="GO:0005524">
    <property type="term" value="F:ATP binding"/>
    <property type="evidence" value="ECO:0007669"/>
    <property type="project" value="UniProtKB-UniRule"/>
</dbReference>
<dbReference type="GO" id="GO:0016020">
    <property type="term" value="C:membrane"/>
    <property type="evidence" value="ECO:0007669"/>
    <property type="project" value="UniProtKB-SubCell"/>
</dbReference>
<sequence length="676" mass="75997">MVSWFCCNFIHGCLAKSVFKGFERLLGPSSSENKAKSSNNEAFPKCQPLKHITIWLLLLFVATSYSSKEPDIEGNALIEFLKVLNDSNGRITDWNDYLVSPCFSWSHVTCRNGNVISLNLASNGFSGTLSPSIKKLKFLVNLELQNNNLSGLLPDFLGEMAHLETLNLANNKFSGSIPENWCQLSNLKNLDLSSNNLTGRVPRNLFLVPRIKLDKLPLAIPFDSVILSASMEHTLLVALAWNNLVFQLLHSLVCCLHQPFYYIHFVCVIYGIKCCAVLAVSTSRSKIRIVVTSASCGALILLSLGALFVSRYYQAHKFNRDDFVDVIGEDDLKIPFGQIRRFSWREIQLATDNFHEGNIIGQGGFGRVYKGVLSDNTKVAVKRLADYYSPGGEAAFQREVQLISVAVHKNLLRLIGFCTTSSERILVYPFMQNLSVAYQLRDLKPGDKGLDWPMRKRIAFGAAHGLEYLHEHCNPKIIHRDLKAANILLDDNFEAVLGDFGLAKLVDTKLTHVTTQVRGTMGHIAPEYLSTGKSSEKTDVFGYGIMLLELVTGQRAIDFARLEEEEDVLLLDHIKKLLRENRVDDIVDGNLKIYEAKEVETIVRVALLCTQSSPEDRPTMAEVVKMLDGVGLAVRWAEWEELEQLRNQEFMLFSHQFTWGEDSTVDQEAIQLSRAR</sequence>
<evidence type="ECO:0000313" key="22">
    <source>
        <dbReference type="EMBL" id="KAA3459310.1"/>
    </source>
</evidence>
<dbReference type="SMART" id="SM00220">
    <property type="entry name" value="S_TKc"/>
    <property type="match status" value="1"/>
</dbReference>
<dbReference type="Pfam" id="PF13855">
    <property type="entry name" value="LRR_8"/>
    <property type="match status" value="1"/>
</dbReference>
<keyword evidence="7 20" id="KW-0812">Transmembrane</keyword>
<keyword evidence="8" id="KW-0732">Signal</keyword>
<dbReference type="InterPro" id="IPR008271">
    <property type="entry name" value="Ser/Thr_kinase_AS"/>
</dbReference>
<keyword evidence="12 19" id="KW-0067">ATP-binding</keyword>
<evidence type="ECO:0000259" key="21">
    <source>
        <dbReference type="PROSITE" id="PS50011"/>
    </source>
</evidence>
<evidence type="ECO:0000313" key="23">
    <source>
        <dbReference type="Proteomes" id="UP000325315"/>
    </source>
</evidence>
<comment type="catalytic activity">
    <reaction evidence="18">
        <text>L-seryl-[protein] + ATP = O-phospho-L-seryl-[protein] + ADP + H(+)</text>
        <dbReference type="Rhea" id="RHEA:17989"/>
        <dbReference type="Rhea" id="RHEA-COMP:9863"/>
        <dbReference type="Rhea" id="RHEA-COMP:11604"/>
        <dbReference type="ChEBI" id="CHEBI:15378"/>
        <dbReference type="ChEBI" id="CHEBI:29999"/>
        <dbReference type="ChEBI" id="CHEBI:30616"/>
        <dbReference type="ChEBI" id="CHEBI:83421"/>
        <dbReference type="ChEBI" id="CHEBI:456216"/>
        <dbReference type="EC" id="2.7.11.1"/>
    </reaction>
</comment>
<dbReference type="InterPro" id="IPR011009">
    <property type="entry name" value="Kinase-like_dom_sf"/>
</dbReference>
<comment type="caution">
    <text evidence="22">The sequence shown here is derived from an EMBL/GenBank/DDBJ whole genome shotgun (WGS) entry which is preliminary data.</text>
</comment>
<keyword evidence="10 19" id="KW-0547">Nucleotide-binding</keyword>
<evidence type="ECO:0000256" key="17">
    <source>
        <dbReference type="ARBA" id="ARBA00047899"/>
    </source>
</evidence>
<keyword evidence="6" id="KW-0808">Transferase</keyword>
<dbReference type="EMBL" id="SMMG02000010">
    <property type="protein sequence ID" value="KAA3459310.1"/>
    <property type="molecule type" value="Genomic_DNA"/>
</dbReference>
<evidence type="ECO:0000256" key="12">
    <source>
        <dbReference type="ARBA" id="ARBA00022840"/>
    </source>
</evidence>
<dbReference type="Proteomes" id="UP000325315">
    <property type="component" value="Unassembled WGS sequence"/>
</dbReference>
<feature type="binding site" evidence="19">
    <location>
        <position position="382"/>
    </location>
    <ligand>
        <name>ATP</name>
        <dbReference type="ChEBI" id="CHEBI:30616"/>
    </ligand>
</feature>
<keyword evidence="15 22" id="KW-0675">Receptor</keyword>
<dbReference type="Gene3D" id="3.30.200.20">
    <property type="entry name" value="Phosphorylase Kinase, domain 1"/>
    <property type="match status" value="1"/>
</dbReference>
<feature type="domain" description="Protein kinase" evidence="21">
    <location>
        <begin position="354"/>
        <end position="630"/>
    </location>
</feature>
<dbReference type="FunFam" id="1.10.510.10:FF:000016">
    <property type="entry name" value="Somatic embryogenesis receptor-like kinase 1"/>
    <property type="match status" value="1"/>
</dbReference>
<comment type="subcellular location">
    <subcellularLocation>
        <location evidence="1">Membrane</location>
        <topology evidence="1">Single-pass type I membrane protein</topology>
    </subcellularLocation>
</comment>
<evidence type="ECO:0000256" key="10">
    <source>
        <dbReference type="ARBA" id="ARBA00022741"/>
    </source>
</evidence>
<evidence type="ECO:0000256" key="3">
    <source>
        <dbReference type="ARBA" id="ARBA00012513"/>
    </source>
</evidence>
<dbReference type="GO" id="GO:0004674">
    <property type="term" value="F:protein serine/threonine kinase activity"/>
    <property type="evidence" value="ECO:0007669"/>
    <property type="project" value="UniProtKB-KW"/>
</dbReference>
<dbReference type="PROSITE" id="PS51450">
    <property type="entry name" value="LRR"/>
    <property type="match status" value="1"/>
</dbReference>
<evidence type="ECO:0000256" key="11">
    <source>
        <dbReference type="ARBA" id="ARBA00022777"/>
    </source>
</evidence>
<evidence type="ECO:0000256" key="15">
    <source>
        <dbReference type="ARBA" id="ARBA00023170"/>
    </source>
</evidence>
<evidence type="ECO:0000256" key="8">
    <source>
        <dbReference type="ARBA" id="ARBA00022729"/>
    </source>
</evidence>
<evidence type="ECO:0000256" key="4">
    <source>
        <dbReference type="ARBA" id="ARBA00022527"/>
    </source>
</evidence>
<proteinExistence type="inferred from homology"/>
<dbReference type="AlphaFoldDB" id="A0A5B6UMS4"/>
<dbReference type="OrthoDB" id="1866136at2759"/>
<dbReference type="SUPFAM" id="SSF56112">
    <property type="entry name" value="Protein kinase-like (PK-like)"/>
    <property type="match status" value="1"/>
</dbReference>
<dbReference type="FunFam" id="3.30.200.20:FF:000015">
    <property type="entry name" value="Somatic embryogenesis receptor kinase 1"/>
    <property type="match status" value="1"/>
</dbReference>
<dbReference type="PRINTS" id="PR00019">
    <property type="entry name" value="LEURICHRPT"/>
</dbReference>
<evidence type="ECO:0000256" key="16">
    <source>
        <dbReference type="ARBA" id="ARBA00023180"/>
    </source>
</evidence>
<keyword evidence="9" id="KW-0677">Repeat</keyword>
<dbReference type="InterPro" id="IPR001611">
    <property type="entry name" value="Leu-rich_rpt"/>
</dbReference>
<dbReference type="PROSITE" id="PS50011">
    <property type="entry name" value="PROTEIN_KINASE_DOM"/>
    <property type="match status" value="1"/>
</dbReference>
<keyword evidence="16" id="KW-0325">Glycoprotein</keyword>
<dbReference type="PROSITE" id="PS00108">
    <property type="entry name" value="PROTEIN_KINASE_ST"/>
    <property type="match status" value="1"/>
</dbReference>
<keyword evidence="23" id="KW-1185">Reference proteome</keyword>
<dbReference type="InterPro" id="IPR000719">
    <property type="entry name" value="Prot_kinase_dom"/>
</dbReference>
<evidence type="ECO:0000256" key="13">
    <source>
        <dbReference type="ARBA" id="ARBA00022989"/>
    </source>
</evidence>
<evidence type="ECO:0000256" key="6">
    <source>
        <dbReference type="ARBA" id="ARBA00022679"/>
    </source>
</evidence>
<comment type="similarity">
    <text evidence="2">Belongs to the protein kinase superfamily. Ser/Thr protein kinase family.</text>
</comment>
<evidence type="ECO:0000256" key="14">
    <source>
        <dbReference type="ARBA" id="ARBA00023136"/>
    </source>
</evidence>
<evidence type="ECO:0000256" key="18">
    <source>
        <dbReference type="ARBA" id="ARBA00048679"/>
    </source>
</evidence>
<dbReference type="EC" id="2.7.11.1" evidence="3"/>
<dbReference type="InterPro" id="IPR013210">
    <property type="entry name" value="LRR_N_plant-typ"/>
</dbReference>
<keyword evidence="11 22" id="KW-0418">Kinase</keyword>
<organism evidence="22 23">
    <name type="scientific">Gossypium australe</name>
    <dbReference type="NCBI Taxonomy" id="47621"/>
    <lineage>
        <taxon>Eukaryota</taxon>
        <taxon>Viridiplantae</taxon>
        <taxon>Streptophyta</taxon>
        <taxon>Embryophyta</taxon>
        <taxon>Tracheophyta</taxon>
        <taxon>Spermatophyta</taxon>
        <taxon>Magnoliopsida</taxon>
        <taxon>eudicotyledons</taxon>
        <taxon>Gunneridae</taxon>
        <taxon>Pentapetalae</taxon>
        <taxon>rosids</taxon>
        <taxon>malvids</taxon>
        <taxon>Malvales</taxon>
        <taxon>Malvaceae</taxon>
        <taxon>Malvoideae</taxon>
        <taxon>Gossypium</taxon>
    </lineage>
</organism>
<keyword evidence="4" id="KW-0723">Serine/threonine-protein kinase</keyword>
<evidence type="ECO:0000256" key="9">
    <source>
        <dbReference type="ARBA" id="ARBA00022737"/>
    </source>
</evidence>
<dbReference type="Gene3D" id="3.80.10.10">
    <property type="entry name" value="Ribonuclease Inhibitor"/>
    <property type="match status" value="1"/>
</dbReference>
<dbReference type="Pfam" id="PF00560">
    <property type="entry name" value="LRR_1"/>
    <property type="match status" value="1"/>
</dbReference>
<dbReference type="InterPro" id="IPR051824">
    <property type="entry name" value="LRR_Rcpt-Like_S/T_Kinase"/>
</dbReference>
<dbReference type="Pfam" id="PF08263">
    <property type="entry name" value="LRRNT_2"/>
    <property type="match status" value="1"/>
</dbReference>
<dbReference type="PANTHER" id="PTHR48006">
    <property type="entry name" value="LEUCINE-RICH REPEAT-CONTAINING PROTEIN DDB_G0281931-RELATED"/>
    <property type="match status" value="1"/>
</dbReference>
<comment type="catalytic activity">
    <reaction evidence="17">
        <text>L-threonyl-[protein] + ATP = O-phospho-L-threonyl-[protein] + ADP + H(+)</text>
        <dbReference type="Rhea" id="RHEA:46608"/>
        <dbReference type="Rhea" id="RHEA-COMP:11060"/>
        <dbReference type="Rhea" id="RHEA-COMP:11605"/>
        <dbReference type="ChEBI" id="CHEBI:15378"/>
        <dbReference type="ChEBI" id="CHEBI:30013"/>
        <dbReference type="ChEBI" id="CHEBI:30616"/>
        <dbReference type="ChEBI" id="CHEBI:61977"/>
        <dbReference type="ChEBI" id="CHEBI:456216"/>
        <dbReference type="EC" id="2.7.11.1"/>
    </reaction>
</comment>
<reference evidence="22" key="1">
    <citation type="submission" date="2019-08" db="EMBL/GenBank/DDBJ databases">
        <authorList>
            <person name="Liu F."/>
        </authorList>
    </citation>
    <scope>NUCLEOTIDE SEQUENCE [LARGE SCALE GENOMIC DNA]</scope>
    <source>
        <strain evidence="22">PA1801</strain>
        <tissue evidence="22">Leaf</tissue>
    </source>
</reference>
<dbReference type="FunFam" id="3.80.10.10:FF:000129">
    <property type="entry name" value="Leucine-rich repeat receptor-like kinase"/>
    <property type="match status" value="1"/>
</dbReference>
<feature type="transmembrane region" description="Helical" evidence="20">
    <location>
        <begin position="287"/>
        <end position="309"/>
    </location>
</feature>
<evidence type="ECO:0000256" key="7">
    <source>
        <dbReference type="ARBA" id="ARBA00022692"/>
    </source>
</evidence>
<dbReference type="SUPFAM" id="SSF52058">
    <property type="entry name" value="L domain-like"/>
    <property type="match status" value="1"/>
</dbReference>
<gene>
    <name evidence="22" type="ORF">EPI10_013816</name>
</gene>
<name>A0A5B6UMS4_9ROSI</name>
<keyword evidence="14 20" id="KW-0472">Membrane</keyword>